<dbReference type="AlphaFoldDB" id="A0A1W1CUK1"/>
<gene>
    <name evidence="1" type="ORF">MNB_SV-14-591</name>
</gene>
<name>A0A1W1CUK1_9ZZZZ</name>
<dbReference type="GO" id="GO:0004803">
    <property type="term" value="F:transposase activity"/>
    <property type="evidence" value="ECO:0007669"/>
    <property type="project" value="InterPro"/>
</dbReference>
<dbReference type="InterPro" id="IPR036515">
    <property type="entry name" value="Transposase_17_sf"/>
</dbReference>
<dbReference type="GO" id="GO:0006313">
    <property type="term" value="P:DNA transposition"/>
    <property type="evidence" value="ECO:0007669"/>
    <property type="project" value="InterPro"/>
</dbReference>
<protein>
    <submittedName>
        <fullName evidence="1">Transposase and inactivated derivatives</fullName>
    </submittedName>
</protein>
<reference evidence="1" key="1">
    <citation type="submission" date="2016-10" db="EMBL/GenBank/DDBJ databases">
        <authorList>
            <person name="de Groot N.N."/>
        </authorList>
    </citation>
    <scope>NUCLEOTIDE SEQUENCE</scope>
</reference>
<accession>A0A1W1CUK1</accession>
<evidence type="ECO:0000313" key="1">
    <source>
        <dbReference type="EMBL" id="SFV69397.1"/>
    </source>
</evidence>
<dbReference type="EMBL" id="FPHN01000274">
    <property type="protein sequence ID" value="SFV69397.1"/>
    <property type="molecule type" value="Genomic_DNA"/>
</dbReference>
<sequence>MFEKINYIHHNPLKRGYIDEAEHWRYSSARDYKGIDGLLEIERLW</sequence>
<organism evidence="1">
    <name type="scientific">hydrothermal vent metagenome</name>
    <dbReference type="NCBI Taxonomy" id="652676"/>
    <lineage>
        <taxon>unclassified sequences</taxon>
        <taxon>metagenomes</taxon>
        <taxon>ecological metagenomes</taxon>
    </lineage>
</organism>
<dbReference type="GO" id="GO:0003677">
    <property type="term" value="F:DNA binding"/>
    <property type="evidence" value="ECO:0007669"/>
    <property type="project" value="InterPro"/>
</dbReference>
<dbReference type="Gene3D" id="3.30.70.1290">
    <property type="entry name" value="Transposase IS200-like"/>
    <property type="match status" value="1"/>
</dbReference>
<proteinExistence type="predicted"/>